<evidence type="ECO:0000313" key="2">
    <source>
        <dbReference type="Proteomes" id="UP000241365"/>
    </source>
</evidence>
<dbReference type="GeneID" id="80512906"/>
<reference evidence="1 2" key="1">
    <citation type="journal article" date="2016" name="Genome Announc.">
        <title>Complete Genome Sequence of a New Megavirus Family Member Isolated from an Inland Water Lake for the First Time in India.</title>
        <authorList>
            <person name="Chatterjee A."/>
            <person name="Ali F."/>
            <person name="Bange D."/>
            <person name="Kondabagil K."/>
        </authorList>
    </citation>
    <scope>NUCLEOTIDE SEQUENCE [LARGE SCALE GENOMIC DNA]</scope>
    <source>
        <strain evidence="1">1</strain>
    </source>
</reference>
<dbReference type="KEGG" id="vg:80512906"/>
<accession>A0A167RCZ6</accession>
<sequence>MTSVILNIPINIITHDKSYSYLIKKRHPDILFEFPMELDLFYKIFIRFLRVVYPETGFDTNYKNNIYITTKNDNICGYLYASDTIYFDNNIIYIAFDYNNLNTQDFDFIVDQIKKIILGKNIYTFNNQHPNFNHMATRYLSIDITKIFNPDEIQDYSKLSIIQN</sequence>
<dbReference type="Proteomes" id="UP000241365">
    <property type="component" value="Segment"/>
</dbReference>
<organism evidence="1 2">
    <name type="scientific">Powai lake megavirus</name>
    <dbReference type="NCBI Taxonomy" id="1842663"/>
    <lineage>
        <taxon>Viruses</taxon>
        <taxon>Varidnaviria</taxon>
        <taxon>Bamfordvirae</taxon>
        <taxon>Nucleocytoviricota</taxon>
        <taxon>Megaviricetes</taxon>
        <taxon>Imitervirales</taxon>
        <taxon>Mimiviridae</taxon>
        <taxon>Megamimivirinae</taxon>
        <taxon>Megavirus</taxon>
        <taxon>Megavirus powaiense</taxon>
    </lineage>
</organism>
<name>A0A167RCZ6_9VIRU</name>
<protein>
    <submittedName>
        <fullName evidence="1">Uncharacterized protein</fullName>
    </submittedName>
</protein>
<proteinExistence type="predicted"/>
<evidence type="ECO:0000313" key="1">
    <source>
        <dbReference type="EMBL" id="ANB50544.1"/>
    </source>
</evidence>
<dbReference type="RefSeq" id="YP_010776295.1">
    <property type="nucleotide sequence ID" value="NC_075034.1"/>
</dbReference>
<dbReference type="EMBL" id="KU877344">
    <property type="protein sequence ID" value="ANB50544.1"/>
    <property type="molecule type" value="Genomic_DNA"/>
</dbReference>
<keyword evidence="2" id="KW-1185">Reference proteome</keyword>